<feature type="binding site" evidence="5">
    <location>
        <position position="391"/>
    </location>
    <ligand>
        <name>pyridoxal 5'-phosphate</name>
        <dbReference type="ChEBI" id="CHEBI:597326"/>
    </ligand>
</feature>
<accession>A0A8J6PLS8</accession>
<comment type="caution">
    <text evidence="11">The sequence shown here is derived from an EMBL/GenBank/DDBJ whole genome shotgun (WGS) entry which is preliminary data.</text>
</comment>
<evidence type="ECO:0000313" key="11">
    <source>
        <dbReference type="EMBL" id="MBC8611960.1"/>
    </source>
</evidence>
<dbReference type="InterPro" id="IPR022657">
    <property type="entry name" value="De-COase2_CS"/>
</dbReference>
<feature type="domain" description="Orn/DAP/Arg decarboxylase 2 N-terminal" evidence="10">
    <location>
        <begin position="59"/>
        <end position="297"/>
    </location>
</feature>
<gene>
    <name evidence="5 11" type="primary">lysA</name>
    <name evidence="11" type="ORF">H8702_12750</name>
</gene>
<dbReference type="NCBIfam" id="TIGR01048">
    <property type="entry name" value="lysA"/>
    <property type="match status" value="1"/>
</dbReference>
<evidence type="ECO:0000256" key="8">
    <source>
        <dbReference type="RuleBase" id="RU003738"/>
    </source>
</evidence>
<comment type="pathway">
    <text evidence="5 8">Amino-acid biosynthesis; L-lysine biosynthesis via DAP pathway; L-lysine from DL-2,6-diaminopimelate: step 1/1.</text>
</comment>
<dbReference type="InterPro" id="IPR022644">
    <property type="entry name" value="De-COase2_N"/>
</dbReference>
<dbReference type="GO" id="GO:0030170">
    <property type="term" value="F:pyridoxal phosphate binding"/>
    <property type="evidence" value="ECO:0007669"/>
    <property type="project" value="UniProtKB-UniRule"/>
</dbReference>
<feature type="binding site" evidence="5">
    <location>
        <position position="331"/>
    </location>
    <ligand>
        <name>substrate</name>
    </ligand>
</feature>
<feature type="domain" description="Orn/DAP/Arg decarboxylase 2 C-terminal" evidence="9">
    <location>
        <begin position="34"/>
        <end position="389"/>
    </location>
</feature>
<evidence type="ECO:0000313" key="12">
    <source>
        <dbReference type="Proteomes" id="UP000632659"/>
    </source>
</evidence>
<feature type="binding site" evidence="5">
    <location>
        <begin position="291"/>
        <end position="294"/>
    </location>
    <ligand>
        <name>pyridoxal 5'-phosphate</name>
        <dbReference type="ChEBI" id="CHEBI:597326"/>
    </ligand>
</feature>
<reference evidence="11" key="1">
    <citation type="submission" date="2020-08" db="EMBL/GenBank/DDBJ databases">
        <title>Genome public.</title>
        <authorList>
            <person name="Liu C."/>
            <person name="Sun Q."/>
        </authorList>
    </citation>
    <scope>NUCLEOTIDE SEQUENCE</scope>
    <source>
        <strain evidence="11">NSJ-15</strain>
    </source>
</reference>
<evidence type="ECO:0000256" key="1">
    <source>
        <dbReference type="ARBA" id="ARBA00001933"/>
    </source>
</evidence>
<dbReference type="GO" id="GO:0009089">
    <property type="term" value="P:lysine biosynthetic process via diaminopimelate"/>
    <property type="evidence" value="ECO:0007669"/>
    <property type="project" value="UniProtKB-UniRule"/>
</dbReference>
<dbReference type="InterPro" id="IPR002986">
    <property type="entry name" value="DAP_deCOOHase_LysA"/>
</dbReference>
<evidence type="ECO:0000259" key="10">
    <source>
        <dbReference type="Pfam" id="PF02784"/>
    </source>
</evidence>
<dbReference type="PRINTS" id="PR01179">
    <property type="entry name" value="ODADCRBXLASE"/>
</dbReference>
<evidence type="ECO:0000256" key="4">
    <source>
        <dbReference type="ARBA" id="ARBA00023239"/>
    </source>
</evidence>
<evidence type="ECO:0000256" key="5">
    <source>
        <dbReference type="HAMAP-Rule" id="MF_02120"/>
    </source>
</evidence>
<dbReference type="HAMAP" id="MF_02120">
    <property type="entry name" value="LysA"/>
    <property type="match status" value="1"/>
</dbReference>
<dbReference type="CDD" id="cd06828">
    <property type="entry name" value="PLPDE_III_DapDC"/>
    <property type="match status" value="1"/>
</dbReference>
<dbReference type="GO" id="GO:0008836">
    <property type="term" value="F:diaminopimelate decarboxylase activity"/>
    <property type="evidence" value="ECO:0007669"/>
    <property type="project" value="UniProtKB-UniRule"/>
</dbReference>
<dbReference type="Pfam" id="PF02784">
    <property type="entry name" value="Orn_Arg_deC_N"/>
    <property type="match status" value="1"/>
</dbReference>
<comment type="subunit">
    <text evidence="5">Homodimer.</text>
</comment>
<dbReference type="InterPro" id="IPR029066">
    <property type="entry name" value="PLP-binding_barrel"/>
</dbReference>
<dbReference type="EC" id="4.1.1.20" evidence="5 6"/>
<feature type="modified residue" description="N6-(pyridoxal phosphate)lysine" evidence="5 7">
    <location>
        <position position="67"/>
    </location>
</feature>
<evidence type="ECO:0000256" key="2">
    <source>
        <dbReference type="ARBA" id="ARBA00022793"/>
    </source>
</evidence>
<feature type="binding site" evidence="5">
    <location>
        <position position="294"/>
    </location>
    <ligand>
        <name>substrate</name>
    </ligand>
</feature>
<dbReference type="AlphaFoldDB" id="A0A8J6PLS8"/>
<keyword evidence="3 5" id="KW-0663">Pyridoxal phosphate</keyword>
<dbReference type="EMBL" id="JACRTL010000009">
    <property type="protein sequence ID" value="MBC8611960.1"/>
    <property type="molecule type" value="Genomic_DNA"/>
</dbReference>
<dbReference type="OrthoDB" id="9802241at2"/>
<dbReference type="PANTHER" id="PTHR43727">
    <property type="entry name" value="DIAMINOPIMELATE DECARBOXYLASE"/>
    <property type="match status" value="1"/>
</dbReference>
<feature type="binding site" evidence="5">
    <location>
        <position position="249"/>
    </location>
    <ligand>
        <name>pyridoxal 5'-phosphate</name>
        <dbReference type="ChEBI" id="CHEBI:597326"/>
    </ligand>
</feature>
<keyword evidence="12" id="KW-1185">Reference proteome</keyword>
<proteinExistence type="inferred from homology"/>
<keyword evidence="4 5" id="KW-0456">Lyase</keyword>
<keyword evidence="2 5" id="KW-0210">Decarboxylase</keyword>
<dbReference type="InterPro" id="IPR000183">
    <property type="entry name" value="Orn/DAP/Arg_de-COase"/>
</dbReference>
<protein>
    <recommendedName>
        <fullName evidence="5 6">Diaminopimelate decarboxylase</fullName>
        <shortName evidence="5">DAP decarboxylase</shortName>
        <shortName evidence="5">DAPDC</shortName>
        <ecNumber evidence="5 6">4.1.1.20</ecNumber>
    </recommendedName>
</protein>
<dbReference type="PROSITE" id="PS00879">
    <property type="entry name" value="ODR_DC_2_2"/>
    <property type="match status" value="1"/>
</dbReference>
<dbReference type="FunFam" id="3.20.20.10:FF:000003">
    <property type="entry name" value="Diaminopimelate decarboxylase"/>
    <property type="match status" value="1"/>
</dbReference>
<evidence type="ECO:0000256" key="6">
    <source>
        <dbReference type="NCBIfam" id="TIGR01048"/>
    </source>
</evidence>
<feature type="active site" description="Proton donor" evidence="7">
    <location>
        <position position="362"/>
    </location>
</feature>
<dbReference type="InterPro" id="IPR009006">
    <property type="entry name" value="Ala_racemase/Decarboxylase_C"/>
</dbReference>
<comment type="similarity">
    <text evidence="5">Belongs to the Orn/Lys/Arg decarboxylase class-II family. LysA subfamily.</text>
</comment>
<dbReference type="InterPro" id="IPR022643">
    <property type="entry name" value="De-COase2_C"/>
</dbReference>
<keyword evidence="5" id="KW-0028">Amino-acid biosynthesis</keyword>
<evidence type="ECO:0000256" key="3">
    <source>
        <dbReference type="ARBA" id="ARBA00022898"/>
    </source>
</evidence>
<sequence>MFVSSNLSVGKNGHLVFAGVDTVSLAEEYGTPLYVMDEAMIRTNMGQFRDSVEQYYHGGGLVCYASKAFSCKEIYRIAKSEQIGIDVVSIGELYTAMSVEFPAEKICYHGNNKTEEELNLAIEYGVGWIVADSFSELELLNRIAGEQRKNVKVLLRLTPGIEAHTHSFIQTGQIDSKFGFTIQFGTAMEAVKQALALPNLLLDGVHCHIGSQIFEIDPFVHAAEVILSFIAQVKDELGYELHTMNLGGGFGIRYVPADQPAAYRSYMEQVSKKVKEIVAEKGLTLPFIILEPGRSIVGAAGITLYRVGGIKEIPGVRKYVSVDGGMTDNPRYALYGSEYDFILANKAGEEKVDTVTVAGRCCESGDLLGKDVALQNAQIGDILASCATGAYNYSMASHYNRVRKPAVVMLRDEKARLIVRRETLNDLISCDL</sequence>
<dbReference type="PANTHER" id="PTHR43727:SF2">
    <property type="entry name" value="GROUP IV DECARBOXYLASE"/>
    <property type="match status" value="1"/>
</dbReference>
<dbReference type="UniPathway" id="UPA00034">
    <property type="reaction ID" value="UER00027"/>
</dbReference>
<comment type="catalytic activity">
    <reaction evidence="5 8">
        <text>meso-2,6-diaminopimelate + H(+) = L-lysine + CO2</text>
        <dbReference type="Rhea" id="RHEA:15101"/>
        <dbReference type="ChEBI" id="CHEBI:15378"/>
        <dbReference type="ChEBI" id="CHEBI:16526"/>
        <dbReference type="ChEBI" id="CHEBI:32551"/>
        <dbReference type="ChEBI" id="CHEBI:57791"/>
        <dbReference type="EC" id="4.1.1.20"/>
    </reaction>
</comment>
<name>A0A8J6PLS8_9FIRM</name>
<organism evidence="11 12">
    <name type="scientific">Massiliimalia timonensis</name>
    <dbReference type="NCBI Taxonomy" id="1987501"/>
    <lineage>
        <taxon>Bacteria</taxon>
        <taxon>Bacillati</taxon>
        <taxon>Bacillota</taxon>
        <taxon>Clostridia</taxon>
        <taxon>Eubacteriales</taxon>
        <taxon>Oscillospiraceae</taxon>
        <taxon>Massiliimalia</taxon>
    </lineage>
</organism>
<dbReference type="Pfam" id="PF00278">
    <property type="entry name" value="Orn_DAP_Arg_deC"/>
    <property type="match status" value="1"/>
</dbReference>
<dbReference type="PRINTS" id="PR01181">
    <property type="entry name" value="DAPDCRBXLASE"/>
</dbReference>
<dbReference type="SUPFAM" id="SSF50621">
    <property type="entry name" value="Alanine racemase C-terminal domain-like"/>
    <property type="match status" value="1"/>
</dbReference>
<keyword evidence="5 8" id="KW-0457">Lysine biosynthesis</keyword>
<feature type="binding site" evidence="5">
    <location>
        <position position="335"/>
    </location>
    <ligand>
        <name>substrate</name>
    </ligand>
</feature>
<dbReference type="SUPFAM" id="SSF51419">
    <property type="entry name" value="PLP-binding barrel"/>
    <property type="match status" value="1"/>
</dbReference>
<evidence type="ECO:0000259" key="9">
    <source>
        <dbReference type="Pfam" id="PF00278"/>
    </source>
</evidence>
<feature type="binding site" evidence="5">
    <location>
        <position position="391"/>
    </location>
    <ligand>
        <name>substrate</name>
    </ligand>
</feature>
<comment type="cofactor">
    <cofactor evidence="1 5 7 8">
        <name>pyridoxal 5'-phosphate</name>
        <dbReference type="ChEBI" id="CHEBI:597326"/>
    </cofactor>
</comment>
<evidence type="ECO:0000256" key="7">
    <source>
        <dbReference type="PIRSR" id="PIRSR600183-50"/>
    </source>
</evidence>
<dbReference type="Gene3D" id="3.20.20.10">
    <property type="entry name" value="Alanine racemase"/>
    <property type="match status" value="1"/>
</dbReference>
<feature type="binding site" evidence="5">
    <location>
        <position position="363"/>
    </location>
    <ligand>
        <name>substrate</name>
    </ligand>
</feature>
<dbReference type="RefSeq" id="WP_093987860.1">
    <property type="nucleotide sequence ID" value="NZ_FYDD01000002.1"/>
</dbReference>
<comment type="function">
    <text evidence="5">Specifically catalyzes the decarboxylation of meso-diaminopimelate (meso-DAP) to L-lysine.</text>
</comment>
<dbReference type="Gene3D" id="2.40.37.10">
    <property type="entry name" value="Lyase, Ornithine Decarboxylase, Chain A, domain 1"/>
    <property type="match status" value="1"/>
</dbReference>
<dbReference type="Proteomes" id="UP000632659">
    <property type="component" value="Unassembled WGS sequence"/>
</dbReference>